<accession>A0A7L4YRN9</accession>
<evidence type="ECO:0008006" key="5">
    <source>
        <dbReference type="Google" id="ProtNLM"/>
    </source>
</evidence>
<keyword evidence="4" id="KW-1185">Reference proteome</keyword>
<feature type="transmembrane region" description="Helical" evidence="2">
    <location>
        <begin position="36"/>
        <end position="53"/>
    </location>
</feature>
<dbReference type="OrthoDB" id="569821at2"/>
<proteinExistence type="predicted"/>
<gene>
    <name evidence="3" type="ORF">EK0264_16895</name>
</gene>
<feature type="transmembrane region" description="Helical" evidence="2">
    <location>
        <begin position="59"/>
        <end position="78"/>
    </location>
</feature>
<dbReference type="EMBL" id="CP047156">
    <property type="protein sequence ID" value="QHC01790.1"/>
    <property type="molecule type" value="Genomic_DNA"/>
</dbReference>
<evidence type="ECO:0000256" key="2">
    <source>
        <dbReference type="SAM" id="Phobius"/>
    </source>
</evidence>
<keyword evidence="2" id="KW-0472">Membrane</keyword>
<dbReference type="Proteomes" id="UP000463857">
    <property type="component" value="Chromosome"/>
</dbReference>
<evidence type="ECO:0000313" key="4">
    <source>
        <dbReference type="Proteomes" id="UP000463857"/>
    </source>
</evidence>
<keyword evidence="2" id="KW-1133">Transmembrane helix</keyword>
<keyword evidence="2" id="KW-0812">Transmembrane</keyword>
<sequence length="311" mass="33869">MTWDPIRNAKPPADRSRSSTGSGWIVERRRRRWPPVIWTLLAALSGWVAWTSFREGNSAPAVIAALAGLAFVSMIPPARKPVVQPHLVTAAQGRGILLPTRAKSLRFMLVGSLFIVLVMYAGVLGVLDGEVLRGVLAIAVALLAAAAMVSEVRMRRRGARGLLISPAGVELRDRHPAQARAWEHIRDVRASYVFLVVRRPALPIPSRPAISNTLTFTMHPPDAVGPPPSDNEVTPADDHVDADELACNALTAFHFVRAYAHDPSLRHELGSDAALRRWSALAASTGPRPAPAISDGDRFRMWQLNTDKESP</sequence>
<name>A0A7L4YRN9_9ACTN</name>
<protein>
    <recommendedName>
        <fullName evidence="5">PH domain-containing protein</fullName>
    </recommendedName>
</protein>
<dbReference type="AlphaFoldDB" id="A0A7L4YRN9"/>
<dbReference type="RefSeq" id="WP_159546914.1">
    <property type="nucleotide sequence ID" value="NZ_CP047156.1"/>
</dbReference>
<evidence type="ECO:0000313" key="3">
    <source>
        <dbReference type="EMBL" id="QHC01790.1"/>
    </source>
</evidence>
<dbReference type="KEGG" id="eke:EK0264_16895"/>
<feature type="transmembrane region" description="Helical" evidence="2">
    <location>
        <begin position="131"/>
        <end position="150"/>
    </location>
</feature>
<evidence type="ECO:0000256" key="1">
    <source>
        <dbReference type="SAM" id="MobiDB-lite"/>
    </source>
</evidence>
<feature type="transmembrane region" description="Helical" evidence="2">
    <location>
        <begin position="107"/>
        <end position="125"/>
    </location>
</feature>
<dbReference type="InParanoid" id="A0A7L4YRN9"/>
<reference evidence="3 4" key="1">
    <citation type="journal article" date="2018" name="Int. J. Syst. Evol. Microbiol.">
        <title>Epidermidibacterium keratini gen. nov., sp. nov., a member of the family Sporichthyaceae, isolated from keratin epidermis.</title>
        <authorList>
            <person name="Lee D.G."/>
            <person name="Trujillo M.E."/>
            <person name="Kang S."/>
            <person name="Nam J.J."/>
            <person name="Kim Y.J."/>
        </authorList>
    </citation>
    <scope>NUCLEOTIDE SEQUENCE [LARGE SCALE GENOMIC DNA]</scope>
    <source>
        <strain evidence="3 4">EPI-7</strain>
    </source>
</reference>
<feature type="region of interest" description="Disordered" evidence="1">
    <location>
        <begin position="1"/>
        <end position="21"/>
    </location>
</feature>
<organism evidence="3 4">
    <name type="scientific">Epidermidibacterium keratini</name>
    <dbReference type="NCBI Taxonomy" id="1891644"/>
    <lineage>
        <taxon>Bacteria</taxon>
        <taxon>Bacillati</taxon>
        <taxon>Actinomycetota</taxon>
        <taxon>Actinomycetes</taxon>
        <taxon>Sporichthyales</taxon>
        <taxon>Sporichthyaceae</taxon>
        <taxon>Epidermidibacterium</taxon>
    </lineage>
</organism>